<dbReference type="STRING" id="582899.Hden_2582"/>
<gene>
    <name evidence="11" type="ordered locus">Hden_2582</name>
</gene>
<keyword evidence="4 10" id="KW-0436">Ligase</keyword>
<dbReference type="RefSeq" id="WP_013216537.1">
    <property type="nucleotide sequence ID" value="NC_014313.1"/>
</dbReference>
<dbReference type="HOGENOM" id="CLU_026610_1_0_5"/>
<dbReference type="AlphaFoldDB" id="D8JT60"/>
<evidence type="ECO:0000313" key="11">
    <source>
        <dbReference type="EMBL" id="ADJ24378.1"/>
    </source>
</evidence>
<keyword evidence="9" id="KW-1015">Disulfide bond</keyword>
<keyword evidence="6 10" id="KW-0547">Nucleotide-binding</keyword>
<evidence type="ECO:0000256" key="10">
    <source>
        <dbReference type="PIRNR" id="PIRNR017901"/>
    </source>
</evidence>
<evidence type="ECO:0000256" key="5">
    <source>
        <dbReference type="ARBA" id="ARBA00022684"/>
    </source>
</evidence>
<comment type="catalytic activity">
    <reaction evidence="10">
        <text>L-cysteine + L-glutamate + ATP = gamma-L-glutamyl-L-cysteine + ADP + phosphate + H(+)</text>
        <dbReference type="Rhea" id="RHEA:13285"/>
        <dbReference type="ChEBI" id="CHEBI:15378"/>
        <dbReference type="ChEBI" id="CHEBI:29985"/>
        <dbReference type="ChEBI" id="CHEBI:30616"/>
        <dbReference type="ChEBI" id="CHEBI:35235"/>
        <dbReference type="ChEBI" id="CHEBI:43474"/>
        <dbReference type="ChEBI" id="CHEBI:58173"/>
        <dbReference type="ChEBI" id="CHEBI:456216"/>
        <dbReference type="EC" id="6.3.2.2"/>
    </reaction>
</comment>
<dbReference type="EC" id="6.3.2.2" evidence="10"/>
<dbReference type="InterPro" id="IPR011556">
    <property type="entry name" value="Glut_cys_lig_pln_type"/>
</dbReference>
<dbReference type="GO" id="GO:0006750">
    <property type="term" value="P:glutathione biosynthetic process"/>
    <property type="evidence" value="ECO:0007669"/>
    <property type="project" value="UniProtKB-UniRule"/>
</dbReference>
<dbReference type="InterPro" id="IPR035434">
    <property type="entry name" value="GCL_bact_plant"/>
</dbReference>
<sequence length="460" mass="52257">MSTREQIAESARIESRDDLVRWIAAGEKPKSDWRIGTEHEKFVFRTVSLAPVPYGGNDGIRALMDELIVRYGWVAIKEGDNVIALKRPDGEKGGTISLEPGGQFELSGAPLDDVHETAVETDGHLREVLDVGEDLAIGFLGVGFSPKWRLDEVPQMPKKRYQVMTRYMPSVGSRGLDMMYRTATVQVNLDFGSEADMVKKLRVSLALQPIATALFAASPFTEGKPNGFQSLRSEIWRDTDKRRTGMLPFAFEDGMGYERYVEYALDVPMYFVYRDGNYIDVAGSSFRDFMAGRLRGFEGEYPTIDDWSDHLTTLFPEVRLKRFLEMRGADGGRWGSITALPAFWSGILYDETALDHAWQMVRDWTAEEREYLRTEVPKLALATPFRTTTVGDLARQALYISRLGLKNRRRINAMSEDERIYLAPLERIAGEGRTVADDLLHRYAGRWGQNIDHIFEEFAF</sequence>
<dbReference type="EMBL" id="CP002083">
    <property type="protein sequence ID" value="ADJ24378.1"/>
    <property type="molecule type" value="Genomic_DNA"/>
</dbReference>
<protein>
    <recommendedName>
        <fullName evidence="10">Glutamate--cysteine ligase</fullName>
        <ecNumber evidence="10">6.3.2.2</ecNumber>
    </recommendedName>
</protein>
<dbReference type="InterPro" id="IPR006336">
    <property type="entry name" value="GCS2"/>
</dbReference>
<dbReference type="PIRSF" id="PIRSF017901">
    <property type="entry name" value="GCL"/>
    <property type="match status" value="1"/>
</dbReference>
<dbReference type="SUPFAM" id="SSF55931">
    <property type="entry name" value="Glutamine synthetase/guanido kinase"/>
    <property type="match status" value="1"/>
</dbReference>
<dbReference type="Pfam" id="PF04107">
    <property type="entry name" value="GCS2"/>
    <property type="match status" value="1"/>
</dbReference>
<dbReference type="OrthoDB" id="9780152at2"/>
<accession>D8JT60</accession>
<name>D8JT60_HYPDA</name>
<keyword evidence="12" id="KW-1185">Reference proteome</keyword>
<evidence type="ECO:0000256" key="2">
    <source>
        <dbReference type="ARBA" id="ARBA00010253"/>
    </source>
</evidence>
<comment type="similarity">
    <text evidence="10">Belongs to the glutamate--cysteine ligase type 2 family. EgtA subfamily.</text>
</comment>
<dbReference type="NCBIfam" id="TIGR01436">
    <property type="entry name" value="glu_cys_lig_pln"/>
    <property type="match status" value="1"/>
</dbReference>
<evidence type="ECO:0000256" key="6">
    <source>
        <dbReference type="ARBA" id="ARBA00022741"/>
    </source>
</evidence>
<evidence type="ECO:0000256" key="1">
    <source>
        <dbReference type="ARBA" id="ARBA00005006"/>
    </source>
</evidence>
<evidence type="ECO:0000256" key="4">
    <source>
        <dbReference type="ARBA" id="ARBA00022598"/>
    </source>
</evidence>
<proteinExistence type="inferred from homology"/>
<dbReference type="KEGG" id="hdn:Hden_2582"/>
<comment type="subunit">
    <text evidence="3">Homodimer or monomer when oxidized or reduced, respectively.</text>
</comment>
<organism evidence="11 12">
    <name type="scientific">Hyphomicrobium denitrificans (strain ATCC 51888 / DSM 1869 / NCIMB 11706 / TK 0415)</name>
    <dbReference type="NCBI Taxonomy" id="582899"/>
    <lineage>
        <taxon>Bacteria</taxon>
        <taxon>Pseudomonadati</taxon>
        <taxon>Pseudomonadota</taxon>
        <taxon>Alphaproteobacteria</taxon>
        <taxon>Hyphomicrobiales</taxon>
        <taxon>Hyphomicrobiaceae</taxon>
        <taxon>Hyphomicrobium</taxon>
    </lineage>
</organism>
<dbReference type="GO" id="GO:0004357">
    <property type="term" value="F:glutamate-cysteine ligase activity"/>
    <property type="evidence" value="ECO:0007669"/>
    <property type="project" value="UniProtKB-UniRule"/>
</dbReference>
<comment type="pathway">
    <text evidence="1">Sulfur metabolism; glutathione biosynthesis; glutathione from L-cysteine and L-glutamate: step 1/2.</text>
</comment>
<evidence type="ECO:0000256" key="3">
    <source>
        <dbReference type="ARBA" id="ARBA00011153"/>
    </source>
</evidence>
<reference evidence="12" key="1">
    <citation type="journal article" date="2011" name="J. Bacteriol.">
        <title>Genome sequences of eight morphologically diverse alphaproteobacteria.</title>
        <authorList>
            <consortium name="US DOE Joint Genome Institute"/>
            <person name="Brown P.J."/>
            <person name="Kysela D.T."/>
            <person name="Buechlein A."/>
            <person name="Hemmerich C."/>
            <person name="Brun Y.V."/>
        </authorList>
    </citation>
    <scope>NUCLEOTIDE SEQUENCE [LARGE SCALE GENOMIC DNA]</scope>
    <source>
        <strain evidence="12">ATCC 51888 / DSM 1869 / NCIB 11706 / TK 0415</strain>
    </source>
</reference>
<evidence type="ECO:0000256" key="7">
    <source>
        <dbReference type="ARBA" id="ARBA00022840"/>
    </source>
</evidence>
<evidence type="ECO:0000256" key="9">
    <source>
        <dbReference type="ARBA" id="ARBA00023157"/>
    </source>
</evidence>
<keyword evidence="7 10" id="KW-0067">ATP-binding</keyword>
<evidence type="ECO:0000256" key="8">
    <source>
        <dbReference type="ARBA" id="ARBA00022946"/>
    </source>
</evidence>
<comment type="similarity">
    <text evidence="2">Belongs to the carboxylate-amine ligase family. Glutamate--cysteine ligase type 2 subfamily.</text>
</comment>
<comment type="function">
    <text evidence="10">Catalyzes the synthesis of gamma-glutamylcysteine (gamma-GC).</text>
</comment>
<dbReference type="Proteomes" id="UP000002033">
    <property type="component" value="Chromosome"/>
</dbReference>
<dbReference type="InterPro" id="IPR014746">
    <property type="entry name" value="Gln_synth/guanido_kin_cat_dom"/>
</dbReference>
<dbReference type="eggNOG" id="COG3572">
    <property type="taxonomic scope" value="Bacteria"/>
</dbReference>
<dbReference type="PANTHER" id="PTHR34378">
    <property type="entry name" value="GLUTAMATE--CYSTEINE LIGASE, CHLOROPLASTIC"/>
    <property type="match status" value="1"/>
</dbReference>
<dbReference type="GO" id="GO:0005524">
    <property type="term" value="F:ATP binding"/>
    <property type="evidence" value="ECO:0007669"/>
    <property type="project" value="UniProtKB-UniRule"/>
</dbReference>
<dbReference type="Gene3D" id="3.30.590.20">
    <property type="match status" value="1"/>
</dbReference>
<keyword evidence="5" id="KW-0317">Glutathione biosynthesis</keyword>
<dbReference type="PANTHER" id="PTHR34378:SF1">
    <property type="entry name" value="GLUTAMATE--CYSTEINE LIGASE, CHLOROPLASTIC"/>
    <property type="match status" value="1"/>
</dbReference>
<evidence type="ECO:0000313" key="12">
    <source>
        <dbReference type="Proteomes" id="UP000002033"/>
    </source>
</evidence>
<keyword evidence="8" id="KW-0809">Transit peptide</keyword>